<dbReference type="AlphaFoldDB" id="A0AAD1KND8"/>
<organism evidence="1 2">
    <name type="scientific">Cutibacterium modestum</name>
    <dbReference type="NCBI Taxonomy" id="2559073"/>
    <lineage>
        <taxon>Bacteria</taxon>
        <taxon>Bacillati</taxon>
        <taxon>Actinomycetota</taxon>
        <taxon>Actinomycetes</taxon>
        <taxon>Propionibacteriales</taxon>
        <taxon>Propionibacteriaceae</taxon>
        <taxon>Cutibacterium</taxon>
    </lineage>
</organism>
<gene>
    <name evidence="1" type="ORF">KB1_09620</name>
</gene>
<name>A0AAD1KND8_9ACTN</name>
<dbReference type="EMBL" id="AP024747">
    <property type="protein sequence ID" value="BCY24972.1"/>
    <property type="molecule type" value="Genomic_DNA"/>
</dbReference>
<evidence type="ECO:0000313" key="2">
    <source>
        <dbReference type="Proteomes" id="UP000825072"/>
    </source>
</evidence>
<accession>A0AAD1KND8</accession>
<protein>
    <submittedName>
        <fullName evidence="1">Uncharacterized protein</fullName>
    </submittedName>
</protein>
<dbReference type="Proteomes" id="UP000825072">
    <property type="component" value="Chromosome 1"/>
</dbReference>
<sequence>MDNQLTKRPHDEEGDKCAERVGEDDCWSGTAQAAPCTKKEADPDCSTDRHHLDLAIGQGRGVTLVA</sequence>
<proteinExistence type="predicted"/>
<reference evidence="1" key="1">
    <citation type="submission" date="2021-06" db="EMBL/GenBank/DDBJ databases">
        <title>Genome sequence of Cutibacterium modestum strain KB17-24694.</title>
        <authorList>
            <person name="Dekio I."/>
            <person name="Asahina A."/>
            <person name="Nishida M."/>
        </authorList>
    </citation>
    <scope>NUCLEOTIDE SEQUENCE</scope>
    <source>
        <strain evidence="1">KB17-24694</strain>
    </source>
</reference>
<evidence type="ECO:0000313" key="1">
    <source>
        <dbReference type="EMBL" id="BCY24972.1"/>
    </source>
</evidence>